<dbReference type="GO" id="GO:0000166">
    <property type="term" value="F:nucleotide binding"/>
    <property type="evidence" value="ECO:0007669"/>
    <property type="project" value="UniProtKB-KW"/>
</dbReference>
<organism evidence="3 4">
    <name type="scientific">Tsuneonella dongtanensis</name>
    <dbReference type="NCBI Taxonomy" id="692370"/>
    <lineage>
        <taxon>Bacteria</taxon>
        <taxon>Pseudomonadati</taxon>
        <taxon>Pseudomonadota</taxon>
        <taxon>Alphaproteobacteria</taxon>
        <taxon>Sphingomonadales</taxon>
        <taxon>Erythrobacteraceae</taxon>
        <taxon>Tsuneonella</taxon>
    </lineage>
</organism>
<keyword evidence="2" id="KW-0285">Flavoprotein</keyword>
<proteinExistence type="predicted"/>
<feature type="binding site" evidence="2">
    <location>
        <position position="351"/>
    </location>
    <ligand>
        <name>L-tryptophan</name>
        <dbReference type="ChEBI" id="CHEBI:57912"/>
    </ligand>
</feature>
<dbReference type="EC" id="1.14.19.9" evidence="3"/>
<sequence>MIDGLTRDILIVGGGTSGWLCAAYMANTLGTVRQGGPRIRLMEASDIPTIGVGESTIPPIRSVIAGTGIDEVDFLRETNATFKMAIRFDGWRKPVAGCEHGFFHAFGPHGRIGSEPLAPYWLVSGAYKRTSFVDYSMNNGPAIAAGKAPKRMSDQPFKGPLDYAYHFDAGLLAELLKKRATSLDVEHIVATIDKAEVSGEEITAVVTADGRRLTADLFVDCTGFSARLIEQALGEPFVSASDTLFCDRAVACQVPYRDPECPIPPFTRSSARPNGWIWDVPLMHRRGTGFVYSSAHISDEDARDHLISYLGDDGAGAEPRLLRFRVGHRDRPWRGNCVAIGLSAGFIEPLESTGIYFSDIAIRWLTDFCLDRRQFPTAAKAFNERMQACYADVLDFIKLHYVLSDRDDTAFWVDNRAAETVPASLREKLEMWAYRMPSEYEFGQLPAVFGYSNYVQLLLSLGHHPELVMLKARYREVDRAARIANAIEQVAASGLAALPGHRDLLSRLARGA</sequence>
<accession>A0A1B2AGR8</accession>
<evidence type="ECO:0000313" key="3">
    <source>
        <dbReference type="EMBL" id="ANY21329.1"/>
    </source>
</evidence>
<gene>
    <name evidence="3" type="primary">rebH</name>
    <name evidence="3" type="ORF">A6F68_02840</name>
</gene>
<protein>
    <submittedName>
        <fullName evidence="3">Flavin-dependent tryptophan halogenase RebH</fullName>
        <ecNumber evidence="3">1.14.19.9</ecNumber>
    </submittedName>
</protein>
<keyword evidence="2" id="KW-0274">FAD</keyword>
<dbReference type="Pfam" id="PF04820">
    <property type="entry name" value="Trp_halogenase"/>
    <property type="match status" value="1"/>
</dbReference>
<dbReference type="InterPro" id="IPR033856">
    <property type="entry name" value="Trp_halogen"/>
</dbReference>
<dbReference type="InterPro" id="IPR006905">
    <property type="entry name" value="Flavin_halogenase"/>
</dbReference>
<feature type="active site" evidence="1">
    <location>
        <position position="83"/>
    </location>
</feature>
<keyword evidence="2" id="KW-0547">Nucleotide-binding</keyword>
<dbReference type="PANTHER" id="PTHR43747">
    <property type="entry name" value="FAD-BINDING PROTEIN"/>
    <property type="match status" value="1"/>
</dbReference>
<dbReference type="OrthoDB" id="7178350at2"/>
<name>A0A1B2AGR8_9SPHN</name>
<dbReference type="EMBL" id="CP016591">
    <property type="protein sequence ID" value="ANY21329.1"/>
    <property type="molecule type" value="Genomic_DNA"/>
</dbReference>
<dbReference type="Proteomes" id="UP000092932">
    <property type="component" value="Chromosome"/>
</dbReference>
<keyword evidence="4" id="KW-1185">Reference proteome</keyword>
<dbReference type="KEGG" id="ado:A6F68_02840"/>
<evidence type="ECO:0000256" key="2">
    <source>
        <dbReference type="PIRSR" id="PIRSR011396-2"/>
    </source>
</evidence>
<feature type="binding site" evidence="2">
    <location>
        <position position="342"/>
    </location>
    <ligand>
        <name>FAD</name>
        <dbReference type="ChEBI" id="CHEBI:57692"/>
    </ligand>
</feature>
<feature type="binding site" evidence="2">
    <location>
        <position position="355"/>
    </location>
    <ligand>
        <name>FAD</name>
        <dbReference type="ChEBI" id="CHEBI:57692"/>
    </ligand>
</feature>
<dbReference type="InterPro" id="IPR036188">
    <property type="entry name" value="FAD/NAD-bd_sf"/>
</dbReference>
<dbReference type="SUPFAM" id="SSF51905">
    <property type="entry name" value="FAD/NAD(P)-binding domain"/>
    <property type="match status" value="1"/>
</dbReference>
<evidence type="ECO:0000313" key="4">
    <source>
        <dbReference type="Proteomes" id="UP000092932"/>
    </source>
</evidence>
<dbReference type="STRING" id="692370.A6F68_02840"/>
<dbReference type="Gene3D" id="3.50.50.60">
    <property type="entry name" value="FAD/NAD(P)-binding domain"/>
    <property type="match status" value="1"/>
</dbReference>
<reference evidence="3 4" key="1">
    <citation type="submission" date="2016-07" db="EMBL/GenBank/DDBJ databases">
        <title>Complete genome sequence of Altererythrobacter dongtanensis KCTC 22672, a type strain with esterase isolated from tidal flat.</title>
        <authorList>
            <person name="Cheng H."/>
            <person name="Wu Y.-H."/>
            <person name="Zhou P."/>
            <person name="Huo Y.-Y."/>
            <person name="Wang C.-S."/>
            <person name="Xu X.-W."/>
        </authorList>
    </citation>
    <scope>NUCLEOTIDE SEQUENCE [LARGE SCALE GENOMIC DNA]</scope>
    <source>
        <strain evidence="3 4">KCTC 22672</strain>
    </source>
</reference>
<dbReference type="RefSeq" id="WP_067681466.1">
    <property type="nucleotide sequence ID" value="NZ_CP016591.1"/>
</dbReference>
<dbReference type="PATRIC" id="fig|692370.5.peg.2848"/>
<dbReference type="InterPro" id="IPR050816">
    <property type="entry name" value="Flavin-dep_Halogenase_NPB"/>
</dbReference>
<dbReference type="AlphaFoldDB" id="A0A1B2AGR8"/>
<keyword evidence="3" id="KW-0560">Oxidoreductase</keyword>
<dbReference type="GO" id="GO:0004497">
    <property type="term" value="F:monooxygenase activity"/>
    <property type="evidence" value="ECO:0007669"/>
    <property type="project" value="InterPro"/>
</dbReference>
<dbReference type="PANTHER" id="PTHR43747:SF4">
    <property type="entry name" value="FLAVIN-DEPENDENT TRYPTOPHAN HALOGENASE"/>
    <property type="match status" value="1"/>
</dbReference>
<dbReference type="PIRSF" id="PIRSF011396">
    <property type="entry name" value="Trp_halogenase"/>
    <property type="match status" value="1"/>
</dbReference>
<evidence type="ECO:0000256" key="1">
    <source>
        <dbReference type="PIRSR" id="PIRSR011396-1"/>
    </source>
</evidence>
<feature type="binding site" evidence="2">
    <location>
        <position position="83"/>
    </location>
    <ligand>
        <name>7-chloro-L-tryptophan</name>
        <dbReference type="ChEBI" id="CHEBI:58713"/>
    </ligand>
</feature>